<dbReference type="AlphaFoldDB" id="A0AAV6GUL2"/>
<evidence type="ECO:0000313" key="2">
    <source>
        <dbReference type="EMBL" id="KAG5278560.1"/>
    </source>
</evidence>
<feature type="compositionally biased region" description="Polar residues" evidence="1">
    <location>
        <begin position="49"/>
        <end position="70"/>
    </location>
</feature>
<comment type="caution">
    <text evidence="2">The sequence shown here is derived from an EMBL/GenBank/DDBJ whole genome shotgun (WGS) entry which is preliminary data.</text>
</comment>
<gene>
    <name evidence="2" type="ORF">AALO_G00100280</name>
</gene>
<sequence length="270" mass="30928">MPNRSSLCGISRGRSFYYYIETSPTKQKGQRPAKRPRLEFEEEVEDVSSACTDPQDSTYDPAQSATMETESSQLFTSPVTSYGDAKYIVFEQCLFSLFEICPVCTRTCTFLPRRRGSFLAIDQLCPHCKFFRQWKSQPVIGSTPVGNLQLSAAIYFLWSFIFKDEKAMHFNENAQHLQRKTAKGKLMYRLVFPKAKRGGYTVKKVKTEPTICYVFNLIRLVFEEIVHDSLRYVDAIQQIPVPQDLCAQLPRPSREDAVAEHVSRFSRGGV</sequence>
<organism evidence="2 3">
    <name type="scientific">Alosa alosa</name>
    <name type="common">allis shad</name>
    <dbReference type="NCBI Taxonomy" id="278164"/>
    <lineage>
        <taxon>Eukaryota</taxon>
        <taxon>Metazoa</taxon>
        <taxon>Chordata</taxon>
        <taxon>Craniata</taxon>
        <taxon>Vertebrata</taxon>
        <taxon>Euteleostomi</taxon>
        <taxon>Actinopterygii</taxon>
        <taxon>Neopterygii</taxon>
        <taxon>Teleostei</taxon>
        <taxon>Clupei</taxon>
        <taxon>Clupeiformes</taxon>
        <taxon>Clupeoidei</taxon>
        <taxon>Clupeidae</taxon>
        <taxon>Alosa</taxon>
    </lineage>
</organism>
<proteinExistence type="predicted"/>
<name>A0AAV6GUL2_9TELE</name>
<accession>A0AAV6GUL2</accession>
<dbReference type="PANTHER" id="PTHR31751:SF44">
    <property type="entry name" value="SI:CH211-211K8.4-RELATED"/>
    <property type="match status" value="1"/>
</dbReference>
<dbReference type="Proteomes" id="UP000823561">
    <property type="component" value="Chromosome 7"/>
</dbReference>
<evidence type="ECO:0000313" key="3">
    <source>
        <dbReference type="Proteomes" id="UP000823561"/>
    </source>
</evidence>
<evidence type="ECO:0000256" key="1">
    <source>
        <dbReference type="SAM" id="MobiDB-lite"/>
    </source>
</evidence>
<feature type="region of interest" description="Disordered" evidence="1">
    <location>
        <begin position="45"/>
        <end position="70"/>
    </location>
</feature>
<dbReference type="PANTHER" id="PTHR31751">
    <property type="entry name" value="SI:CH211-108C17.2-RELATED-RELATED"/>
    <property type="match status" value="1"/>
</dbReference>
<keyword evidence="3" id="KW-1185">Reference proteome</keyword>
<protein>
    <submittedName>
        <fullName evidence="2">Uncharacterized protein</fullName>
    </submittedName>
</protein>
<reference evidence="2" key="1">
    <citation type="submission" date="2020-10" db="EMBL/GenBank/DDBJ databases">
        <title>Chromosome-scale genome assembly of the Allis shad, Alosa alosa.</title>
        <authorList>
            <person name="Margot Z."/>
            <person name="Christophe K."/>
            <person name="Cabau C."/>
            <person name="Louis A."/>
            <person name="Berthelot C."/>
            <person name="Parey E."/>
            <person name="Roest Crollius H."/>
            <person name="Montfort J."/>
            <person name="Robinson-Rechavi M."/>
            <person name="Bucao C."/>
            <person name="Bouchez O."/>
            <person name="Gislard M."/>
            <person name="Lluch J."/>
            <person name="Milhes M."/>
            <person name="Lampietro C."/>
            <person name="Lopez Roques C."/>
            <person name="Donnadieu C."/>
            <person name="Braasch I."/>
            <person name="Desvignes T."/>
            <person name="Postlethwait J."/>
            <person name="Bobe J."/>
            <person name="Guiguen Y."/>
        </authorList>
    </citation>
    <scope>NUCLEOTIDE SEQUENCE</scope>
    <source>
        <strain evidence="2">M-15738</strain>
        <tissue evidence="2">Blood</tissue>
    </source>
</reference>
<dbReference type="EMBL" id="JADWDJ010000007">
    <property type="protein sequence ID" value="KAG5278560.1"/>
    <property type="molecule type" value="Genomic_DNA"/>
</dbReference>